<dbReference type="NCBIfam" id="NF008062">
    <property type="entry name" value="PRK10796.1"/>
    <property type="match status" value="1"/>
</dbReference>
<comment type="similarity">
    <text evidence="6">Belongs to the LptE lipoprotein family.</text>
</comment>
<evidence type="ECO:0000313" key="12">
    <source>
        <dbReference type="Proteomes" id="UP000595309"/>
    </source>
</evidence>
<keyword evidence="3 6" id="KW-0564">Palmitate</keyword>
<accession>A0A0E1NHJ9</accession>
<evidence type="ECO:0000313" key="8">
    <source>
        <dbReference type="EMBL" id="CND00587.1"/>
    </source>
</evidence>
<evidence type="ECO:0000313" key="11">
    <source>
        <dbReference type="Proteomes" id="UP000048841"/>
    </source>
</evidence>
<keyword evidence="10" id="KW-1185">Reference proteome</keyword>
<evidence type="ECO:0000313" key="7">
    <source>
        <dbReference type="EMBL" id="CFQ50955.1"/>
    </source>
</evidence>
<evidence type="ECO:0000256" key="5">
    <source>
        <dbReference type="ARBA" id="ARBA00023288"/>
    </source>
</evidence>
<dbReference type="Proteomes" id="UP000048841">
    <property type="component" value="Unassembled WGS sequence"/>
</dbReference>
<dbReference type="AlphaFoldDB" id="A0A0E1NHJ9"/>
<dbReference type="OMA" id="ACGFHFQ"/>
<dbReference type="GO" id="GO:1990351">
    <property type="term" value="C:transporter complex"/>
    <property type="evidence" value="ECO:0007669"/>
    <property type="project" value="TreeGrafter"/>
</dbReference>
<dbReference type="KEGG" id="yet:CH48_2817"/>
<evidence type="ECO:0000313" key="9">
    <source>
        <dbReference type="EMBL" id="QQU46094.1"/>
    </source>
</evidence>
<evidence type="ECO:0000313" key="10">
    <source>
        <dbReference type="Proteomes" id="UP000041601"/>
    </source>
</evidence>
<name>A0A0E1NHJ9_YEREN</name>
<keyword evidence="1 6" id="KW-0732">Signal</keyword>
<dbReference type="EMBL" id="CPXJ01000001">
    <property type="protein sequence ID" value="CND00587.1"/>
    <property type="molecule type" value="Genomic_DNA"/>
</dbReference>
<dbReference type="GO" id="GO:0015920">
    <property type="term" value="P:lipopolysaccharide transport"/>
    <property type="evidence" value="ECO:0007669"/>
    <property type="project" value="TreeGrafter"/>
</dbReference>
<keyword evidence="5 6" id="KW-0449">Lipoprotein</keyword>
<evidence type="ECO:0000256" key="2">
    <source>
        <dbReference type="ARBA" id="ARBA00023136"/>
    </source>
</evidence>
<dbReference type="GeneID" id="31409959"/>
<dbReference type="PATRIC" id="fig|630.129.peg.1166"/>
<reference evidence="7 11" key="2">
    <citation type="submission" date="2015-03" db="EMBL/GenBank/DDBJ databases">
        <authorList>
            <person name="Murphy D."/>
        </authorList>
    </citation>
    <scope>NUCLEOTIDE SEQUENCE [LARGE SCALE GENOMIC DNA]</scope>
    <source>
        <strain evidence="7 11">IP26249</strain>
    </source>
</reference>
<dbReference type="GO" id="GO:0009279">
    <property type="term" value="C:cell outer membrane"/>
    <property type="evidence" value="ECO:0007669"/>
    <property type="project" value="UniProtKB-SubCell"/>
</dbReference>
<dbReference type="Proteomes" id="UP000595309">
    <property type="component" value="Chromosome"/>
</dbReference>
<comment type="function">
    <text evidence="6">Together with LptD, is involved in the assembly of lipopolysaccharide (LPS) at the surface of the outer membrane. Required for the proper assembly of LptD. Binds LPS and may serve as the LPS recognition site at the outer membrane.</text>
</comment>
<evidence type="ECO:0000256" key="4">
    <source>
        <dbReference type="ARBA" id="ARBA00023237"/>
    </source>
</evidence>
<gene>
    <name evidence="7" type="primary">rlpB</name>
    <name evidence="6 9" type="synonym">lptE</name>
    <name evidence="7" type="ORF">ERS137941_00190</name>
    <name evidence="8" type="ORF">ERS137959_00107</name>
    <name evidence="9" type="ORF">I6I39_14080</name>
</gene>
<dbReference type="InterPro" id="IPR007485">
    <property type="entry name" value="LPS_assembly_LptE"/>
</dbReference>
<dbReference type="PROSITE" id="PS51257">
    <property type="entry name" value="PROKAR_LIPOPROTEIN"/>
    <property type="match status" value="1"/>
</dbReference>
<reference evidence="8 10" key="1">
    <citation type="submission" date="2015-03" db="EMBL/GenBank/DDBJ databases">
        <authorList>
            <consortium name="Pathogen Informatics"/>
            <person name="Murphy D."/>
        </authorList>
    </citation>
    <scope>NUCLEOTIDE SEQUENCE [LARGE SCALE GENOMIC DNA]</scope>
    <source>
        <strain evidence="8 10">IP05342</strain>
    </source>
</reference>
<dbReference type="EMBL" id="CGBR01000001">
    <property type="protein sequence ID" value="CFQ50955.1"/>
    <property type="molecule type" value="Genomic_DNA"/>
</dbReference>
<organism evidence="7 11">
    <name type="scientific">Yersinia enterocolitica</name>
    <dbReference type="NCBI Taxonomy" id="630"/>
    <lineage>
        <taxon>Bacteria</taxon>
        <taxon>Pseudomonadati</taxon>
        <taxon>Pseudomonadota</taxon>
        <taxon>Gammaproteobacteria</taxon>
        <taxon>Enterobacterales</taxon>
        <taxon>Yersiniaceae</taxon>
        <taxon>Yersinia</taxon>
    </lineage>
</organism>
<dbReference type="PANTHER" id="PTHR38098:SF1">
    <property type="entry name" value="LPS-ASSEMBLY LIPOPROTEIN LPTE"/>
    <property type="match status" value="1"/>
</dbReference>
<dbReference type="GO" id="GO:0043165">
    <property type="term" value="P:Gram-negative-bacterium-type cell outer membrane assembly"/>
    <property type="evidence" value="ECO:0007669"/>
    <property type="project" value="UniProtKB-UniRule"/>
</dbReference>
<reference evidence="9 12" key="3">
    <citation type="submission" date="2021-01" db="EMBL/GenBank/DDBJ databases">
        <title>FDA dAtabase for Regulatory Grade micrObial Sequences (FDA-ARGOS): Supporting development and validation of Infectious Disease Dx tests.</title>
        <authorList>
            <person name="Blissenbach B."/>
            <person name="Krut O."/>
            <person name="Tallon L."/>
            <person name="Sadzewicz L."/>
            <person name="Zhao X."/>
            <person name="Boylan J."/>
            <person name="Ott S."/>
            <person name="Bowen H."/>
            <person name="Vavikolanu K."/>
            <person name="Mehta A."/>
            <person name="Aluvathingal J."/>
            <person name="Nadendla S."/>
            <person name="Yan Y."/>
            <person name="Sichtig H."/>
        </authorList>
    </citation>
    <scope>NUCLEOTIDE SEQUENCE [LARGE SCALE GENOMIC DNA]</scope>
    <source>
        <strain evidence="9 12">FDAARGOS_1082</strain>
    </source>
</reference>
<evidence type="ECO:0000256" key="6">
    <source>
        <dbReference type="HAMAP-Rule" id="MF_01186"/>
    </source>
</evidence>
<comment type="subunit">
    <text evidence="6">Component of the lipopolysaccharide transport and assembly complex. Interacts with LptD.</text>
</comment>
<keyword evidence="4 6" id="KW-0998">Cell outer membrane</keyword>
<proteinExistence type="inferred from homology"/>
<dbReference type="EMBL" id="CP068146">
    <property type="protein sequence ID" value="QQU46094.1"/>
    <property type="molecule type" value="Genomic_DNA"/>
</dbReference>
<dbReference type="HAMAP" id="MF_01186">
    <property type="entry name" value="LPS_assembly_LptE"/>
    <property type="match status" value="1"/>
</dbReference>
<dbReference type="Proteomes" id="UP000041601">
    <property type="component" value="Unassembled WGS sequence"/>
</dbReference>
<sequence length="207" mass="22800">MRHRILMLLLGLAVLVTAGCGFNLRGTTQVPPELQKLLLESSDPYGPLTRAIRQQLRLSNVTIVDDPMRKDLPALRIIGSSENQDTVSIFRNGVTAEYQLVLHVQAQVLIPGHDIYPIRVNIFRTFFDNPLTALAKEAEAEVLRQEMRDQAAQQLVRKLLVVHAAEIKNTQENGDTLTSSKTATGAAKMADVEEINIGKPAVSTPAQ</sequence>
<dbReference type="GO" id="GO:0001530">
    <property type="term" value="F:lipopolysaccharide binding"/>
    <property type="evidence" value="ECO:0007669"/>
    <property type="project" value="TreeGrafter"/>
</dbReference>
<comment type="subcellular location">
    <subcellularLocation>
        <location evidence="6">Cell outer membrane</location>
        <topology evidence="6">Lipid-anchor</topology>
    </subcellularLocation>
</comment>
<evidence type="ECO:0000256" key="3">
    <source>
        <dbReference type="ARBA" id="ARBA00023139"/>
    </source>
</evidence>
<dbReference type="Pfam" id="PF04390">
    <property type="entry name" value="LptE"/>
    <property type="match status" value="1"/>
</dbReference>
<keyword evidence="2 6" id="KW-0472">Membrane</keyword>
<dbReference type="RefSeq" id="WP_013649488.1">
    <property type="nucleotide sequence ID" value="NZ_CGBC01000004.1"/>
</dbReference>
<dbReference type="Gene3D" id="3.30.160.150">
    <property type="entry name" value="Lipoprotein like domain"/>
    <property type="match status" value="1"/>
</dbReference>
<evidence type="ECO:0000256" key="1">
    <source>
        <dbReference type="ARBA" id="ARBA00022729"/>
    </source>
</evidence>
<protein>
    <recommendedName>
        <fullName evidence="6">LPS-assembly lipoprotein LptE</fullName>
    </recommendedName>
</protein>
<dbReference type="PANTHER" id="PTHR38098">
    <property type="entry name" value="LPS-ASSEMBLY LIPOPROTEIN LPTE"/>
    <property type="match status" value="1"/>
</dbReference>